<evidence type="ECO:0000313" key="2">
    <source>
        <dbReference type="EMBL" id="MFD2036284.1"/>
    </source>
</evidence>
<dbReference type="RefSeq" id="WP_376887312.1">
    <property type="nucleotide sequence ID" value="NZ_JBHUHR010000039.1"/>
</dbReference>
<dbReference type="Gene3D" id="3.90.950.20">
    <property type="entry name" value="CinA-like"/>
    <property type="match status" value="1"/>
</dbReference>
<gene>
    <name evidence="2" type="ORF">ACFSKL_15885</name>
</gene>
<sequence>MNSKNNSSLIIIQKFCIENNLTLAVSESVSGGNLQSLVCSSKQAGLFFEGGITLYNCRQKNRFFGFQEDECMPINGVSAKFSKIMANKTCGLFGSDIGISLTGFASPISKFNVNIPYAFGSISFKGKEVFSGMQKGTEEEASILRELYSKWIIDELAAIIKHRHWDLK</sequence>
<dbReference type="Proteomes" id="UP001597361">
    <property type="component" value="Unassembled WGS sequence"/>
</dbReference>
<accession>A0ABW4VQ35</accession>
<feature type="domain" description="CinA C-terminal" evidence="1">
    <location>
        <begin position="12"/>
        <end position="108"/>
    </location>
</feature>
<organism evidence="2 3">
    <name type="scientific">Belliella marina</name>
    <dbReference type="NCBI Taxonomy" id="1644146"/>
    <lineage>
        <taxon>Bacteria</taxon>
        <taxon>Pseudomonadati</taxon>
        <taxon>Bacteroidota</taxon>
        <taxon>Cytophagia</taxon>
        <taxon>Cytophagales</taxon>
        <taxon>Cyclobacteriaceae</taxon>
        <taxon>Belliella</taxon>
    </lineage>
</organism>
<dbReference type="Pfam" id="PF02464">
    <property type="entry name" value="CinA"/>
    <property type="match status" value="1"/>
</dbReference>
<comment type="caution">
    <text evidence="2">The sequence shown here is derived from an EMBL/GenBank/DDBJ whole genome shotgun (WGS) entry which is preliminary data.</text>
</comment>
<dbReference type="SUPFAM" id="SSF142433">
    <property type="entry name" value="CinA-like"/>
    <property type="match status" value="1"/>
</dbReference>
<reference evidence="3" key="1">
    <citation type="journal article" date="2019" name="Int. J. Syst. Evol. Microbiol.">
        <title>The Global Catalogue of Microorganisms (GCM) 10K type strain sequencing project: providing services to taxonomists for standard genome sequencing and annotation.</title>
        <authorList>
            <consortium name="The Broad Institute Genomics Platform"/>
            <consortium name="The Broad Institute Genome Sequencing Center for Infectious Disease"/>
            <person name="Wu L."/>
            <person name="Ma J."/>
        </authorList>
    </citation>
    <scope>NUCLEOTIDE SEQUENCE [LARGE SCALE GENOMIC DNA]</scope>
    <source>
        <strain evidence="3">CGMCC 1.15180</strain>
    </source>
</reference>
<dbReference type="InterPro" id="IPR036653">
    <property type="entry name" value="CinA-like_C"/>
</dbReference>
<keyword evidence="3" id="KW-1185">Reference proteome</keyword>
<evidence type="ECO:0000313" key="3">
    <source>
        <dbReference type="Proteomes" id="UP001597361"/>
    </source>
</evidence>
<name>A0ABW4VQ35_9BACT</name>
<protein>
    <submittedName>
        <fullName evidence="2">CinA family protein</fullName>
    </submittedName>
</protein>
<dbReference type="EMBL" id="JBHUHR010000039">
    <property type="protein sequence ID" value="MFD2036284.1"/>
    <property type="molecule type" value="Genomic_DNA"/>
</dbReference>
<proteinExistence type="predicted"/>
<dbReference type="InterPro" id="IPR008136">
    <property type="entry name" value="CinA_C"/>
</dbReference>
<evidence type="ECO:0000259" key="1">
    <source>
        <dbReference type="Pfam" id="PF02464"/>
    </source>
</evidence>